<feature type="compositionally biased region" description="Basic and acidic residues" evidence="3">
    <location>
        <begin position="720"/>
        <end position="747"/>
    </location>
</feature>
<dbReference type="Gene3D" id="3.80.10.10">
    <property type="entry name" value="Ribonuclease Inhibitor"/>
    <property type="match status" value="2"/>
</dbReference>
<gene>
    <name evidence="5" type="ORF">UY3_09633</name>
</gene>
<keyword evidence="4" id="KW-0472">Membrane</keyword>
<evidence type="ECO:0000313" key="5">
    <source>
        <dbReference type="EMBL" id="EMP33204.1"/>
    </source>
</evidence>
<dbReference type="InterPro" id="IPR050541">
    <property type="entry name" value="LRR_TM_domain-containing"/>
</dbReference>
<feature type="region of interest" description="Disordered" evidence="3">
    <location>
        <begin position="1062"/>
        <end position="1098"/>
    </location>
</feature>
<dbReference type="Pfam" id="PF13855">
    <property type="entry name" value="LRR_8"/>
    <property type="match status" value="2"/>
</dbReference>
<dbReference type="InterPro" id="IPR003591">
    <property type="entry name" value="Leu-rich_rpt_typical-subtyp"/>
</dbReference>
<name>M7B7T9_CHEMY</name>
<dbReference type="PROSITE" id="PS51450">
    <property type="entry name" value="LRR"/>
    <property type="match status" value="1"/>
</dbReference>
<feature type="compositionally biased region" description="Polar residues" evidence="3">
    <location>
        <begin position="645"/>
        <end position="655"/>
    </location>
</feature>
<evidence type="ECO:0000256" key="4">
    <source>
        <dbReference type="SAM" id="Phobius"/>
    </source>
</evidence>
<dbReference type="SUPFAM" id="SSF52058">
    <property type="entry name" value="L domain-like"/>
    <property type="match status" value="1"/>
</dbReference>
<evidence type="ECO:0000313" key="6">
    <source>
        <dbReference type="Proteomes" id="UP000031443"/>
    </source>
</evidence>
<dbReference type="InterPro" id="IPR032675">
    <property type="entry name" value="LRR_dom_sf"/>
</dbReference>
<feature type="region of interest" description="Disordered" evidence="3">
    <location>
        <begin position="1239"/>
        <end position="1273"/>
    </location>
</feature>
<organism evidence="5 6">
    <name type="scientific">Chelonia mydas</name>
    <name type="common">Green sea-turtle</name>
    <name type="synonym">Chelonia agassizi</name>
    <dbReference type="NCBI Taxonomy" id="8469"/>
    <lineage>
        <taxon>Eukaryota</taxon>
        <taxon>Metazoa</taxon>
        <taxon>Chordata</taxon>
        <taxon>Craniata</taxon>
        <taxon>Vertebrata</taxon>
        <taxon>Euteleostomi</taxon>
        <taxon>Archelosauria</taxon>
        <taxon>Testudinata</taxon>
        <taxon>Testudines</taxon>
        <taxon>Cryptodira</taxon>
        <taxon>Durocryptodira</taxon>
        <taxon>Americhelydia</taxon>
        <taxon>Chelonioidea</taxon>
        <taxon>Cheloniidae</taxon>
        <taxon>Chelonia</taxon>
    </lineage>
</organism>
<dbReference type="EMBL" id="KB536686">
    <property type="protein sequence ID" value="EMP33204.1"/>
    <property type="molecule type" value="Genomic_DNA"/>
</dbReference>
<keyword evidence="4" id="KW-0812">Transmembrane</keyword>
<dbReference type="PANTHER" id="PTHR24369:SF161">
    <property type="entry name" value="LEUCINE-RICH REPEAT-CONTAINING PROTEIN 53"/>
    <property type="match status" value="1"/>
</dbReference>
<accession>M7B7T9</accession>
<dbReference type="PANTHER" id="PTHR24369">
    <property type="entry name" value="ANTIGEN BSP, PUTATIVE-RELATED"/>
    <property type="match status" value="1"/>
</dbReference>
<keyword evidence="6" id="KW-1185">Reference proteome</keyword>
<sequence length="1308" mass="147271">MQTYNSCKVTAPGTTKALIVTDGNITSLESFDLSLLVNITLLRLSSNRITDIKENAFNGLRDLKTLLLDQNQISSSSISDNTFSELQKLQVLVLSNNALSSIYGTWFKNMKGLMRLQLNGNQITNLTESSFGTACLDSLRSLDLSNNFISYIEKNAFQHLPQLKEMDLSRNRLALIPDIFSPLPQLILLSLDQNQWNCTCKLCDLAFFLRSFVNSSIRLLKNANDINCRASKNPTVHNVLELTEANCNSDPQNFTAILKNKKMNSYWRDVTLVAVLCFVGAVGLTCLVLALLNWKLQQGKANEHTSENCCCRILDESQCGHEPRNYLIEGSCNCHLTQENEIKVTSVVGSGREMPLLQENRHQATVKADAMSIGLSTPLRSIQRENEHKKSGSFLCLKCRMVESCSQEPYENMPITNEAGALTKDFHRRVTKPSTFEQWEDLQTTVLQELSQSDKDIRHDTFTGRCAIPAPALAKERLEKHLTNESWQSPSEAEDKSLKHHRQRYFITSSSSAPNTPVESKEHCVQKILQSHRSQHDDQCGSLERSKNISLQLHNSLICKYVNCDKFQGYTKEKKENHRENLKLEKKQTKAHRRVVEDCFMSDEEMPLSLGVKKRYIPKSVSFYVPDLATVNRLDVMMMDSSKVGSNVQRNQAITLESREHNSSEARSEEGKLSSAKGDIGRKTCVRKDEANWKSKMKIKGQAFLTVKVNLHPFRKVRIHPEKLPCSEKPQEKSNHQHKEPPFESKKKLSQASNKELTRKKRKSKQGSSVVPQEQPDTREEMEIYSKNVASQFSDKQTSAKSKKSESATIITSADAAELSEEKYNNPIVSVPHSFKNISDARNSRALTSVLAEAVTYNSNLPPPSAKEIVRSIAPTVSLATQNLENTSQDGANDISISLYSREVNEEDTGATESYVYENSQMTTRKEEGWDSSSALIIQTQVTGNLQTKNPNSECDLELKSVIEDTVKNVNQGQMDNRVLESQSENLNRIERLESCEKVKEHESLEGNLLAVESYSFIVIPQIPPDIKPMSTETYFVPTEHPNHISSLLLYTEANEHLICSSKEGTDNTDNQHGTVNTEDDGVKIEQRENKQPPNDNEELSEVLIPDTQMNMDGIAEDIPQTQNDVESEKCKLFCTSTVKVSIMSNTSSIPSSPKTRNILPCSDINFQINNNMYMENVQNLQHIQNNQPDEDNNIHEEGEMPLEEHKEPSVLPELKDISSEVENEVPLIPSRINDVENSAPKATLYPPSAEYANTSPLESEQSEKNNSNNNHIPLLLSSKLQTNNPSLSENSKFIIVAENFNKSMNIK</sequence>
<keyword evidence="1" id="KW-0433">Leucine-rich repeat</keyword>
<keyword evidence="4" id="KW-1133">Transmembrane helix</keyword>
<evidence type="ECO:0000256" key="2">
    <source>
        <dbReference type="ARBA" id="ARBA00022737"/>
    </source>
</evidence>
<feature type="compositionally biased region" description="Basic and acidic residues" evidence="3">
    <location>
        <begin position="1081"/>
        <end position="1091"/>
    </location>
</feature>
<feature type="region of interest" description="Disordered" evidence="3">
    <location>
        <begin position="720"/>
        <end position="809"/>
    </location>
</feature>
<evidence type="ECO:0000256" key="1">
    <source>
        <dbReference type="ARBA" id="ARBA00022614"/>
    </source>
</evidence>
<dbReference type="GO" id="GO:0005886">
    <property type="term" value="C:plasma membrane"/>
    <property type="evidence" value="ECO:0007669"/>
    <property type="project" value="TreeGrafter"/>
</dbReference>
<feature type="transmembrane region" description="Helical" evidence="4">
    <location>
        <begin position="270"/>
        <end position="294"/>
    </location>
</feature>
<feature type="region of interest" description="Disordered" evidence="3">
    <location>
        <begin position="645"/>
        <end position="679"/>
    </location>
</feature>
<dbReference type="InterPro" id="IPR001611">
    <property type="entry name" value="Leu-rich_rpt"/>
</dbReference>
<feature type="compositionally biased region" description="Polar residues" evidence="3">
    <location>
        <begin position="788"/>
        <end position="797"/>
    </location>
</feature>
<proteinExistence type="predicted"/>
<dbReference type="SMART" id="SM00369">
    <property type="entry name" value="LRR_TYP"/>
    <property type="match status" value="6"/>
</dbReference>
<feature type="compositionally biased region" description="Basic and acidic residues" evidence="3">
    <location>
        <begin position="657"/>
        <end position="672"/>
    </location>
</feature>
<dbReference type="Proteomes" id="UP000031443">
    <property type="component" value="Unassembled WGS sequence"/>
</dbReference>
<reference evidence="6" key="1">
    <citation type="journal article" date="2013" name="Nat. Genet.">
        <title>The draft genomes of soft-shell turtle and green sea turtle yield insights into the development and evolution of the turtle-specific body plan.</title>
        <authorList>
            <person name="Wang Z."/>
            <person name="Pascual-Anaya J."/>
            <person name="Zadissa A."/>
            <person name="Li W."/>
            <person name="Niimura Y."/>
            <person name="Huang Z."/>
            <person name="Li C."/>
            <person name="White S."/>
            <person name="Xiong Z."/>
            <person name="Fang D."/>
            <person name="Wang B."/>
            <person name="Ming Y."/>
            <person name="Chen Y."/>
            <person name="Zheng Y."/>
            <person name="Kuraku S."/>
            <person name="Pignatelli M."/>
            <person name="Herrero J."/>
            <person name="Beal K."/>
            <person name="Nozawa M."/>
            <person name="Li Q."/>
            <person name="Wang J."/>
            <person name="Zhang H."/>
            <person name="Yu L."/>
            <person name="Shigenobu S."/>
            <person name="Wang J."/>
            <person name="Liu J."/>
            <person name="Flicek P."/>
            <person name="Searle S."/>
            <person name="Wang J."/>
            <person name="Kuratani S."/>
            <person name="Yin Y."/>
            <person name="Aken B."/>
            <person name="Zhang G."/>
            <person name="Irie N."/>
        </authorList>
    </citation>
    <scope>NUCLEOTIDE SEQUENCE [LARGE SCALE GENOMIC DNA]</scope>
</reference>
<evidence type="ECO:0000256" key="3">
    <source>
        <dbReference type="SAM" id="MobiDB-lite"/>
    </source>
</evidence>
<feature type="compositionally biased region" description="Polar residues" evidence="3">
    <location>
        <begin position="1068"/>
        <end position="1077"/>
    </location>
</feature>
<dbReference type="STRING" id="8469.M7B7T9"/>
<protein>
    <submittedName>
        <fullName evidence="5">Leucine-rich repeat-containing protein 53</fullName>
    </submittedName>
</protein>
<keyword evidence="2" id="KW-0677">Repeat</keyword>